<evidence type="ECO:0008006" key="4">
    <source>
        <dbReference type="Google" id="ProtNLM"/>
    </source>
</evidence>
<dbReference type="InterPro" id="IPR052019">
    <property type="entry name" value="F420H2_bilvrd_red/Heme_oxyg"/>
</dbReference>
<comment type="caution">
    <text evidence="2">The sequence shown here is derived from an EMBL/GenBank/DDBJ whole genome shotgun (WGS) entry which is preliminary data.</text>
</comment>
<reference evidence="3" key="1">
    <citation type="journal article" date="2015" name="Chem. Biol.">
        <title>Structure, bioactivity, and resistance mechanism of streptomonomicin, an unusual lasso Peptide from an understudied halophilic actinomycete.</title>
        <authorList>
            <person name="Metelev M."/>
            <person name="Tietz J.I."/>
            <person name="Melby J.O."/>
            <person name="Blair P.M."/>
            <person name="Zhu L."/>
            <person name="Livnat I."/>
            <person name="Severinov K."/>
            <person name="Mitchell D.A."/>
        </authorList>
    </citation>
    <scope>NUCLEOTIDE SEQUENCE [LARGE SCALE GENOMIC DNA]</scope>
    <source>
        <strain evidence="3">YIM 90003</strain>
    </source>
</reference>
<sequence>MPAVSWKEFAAAQSAFAAEVRAAFGAAKHHVLATLRGDGSPRVSGTEVDLRGDQMLLGSMPGARKALDLRRDGRMALHAAPEESMDPGDAKVGGIAVEVTDPAEARALLSDPGADPAAFHLFRILISEAVITSVASDELRIRHWHPKRGLVDTYRDG</sequence>
<dbReference type="GO" id="GO:0005829">
    <property type="term" value="C:cytosol"/>
    <property type="evidence" value="ECO:0007669"/>
    <property type="project" value="TreeGrafter"/>
</dbReference>
<dbReference type="InterPro" id="IPR012349">
    <property type="entry name" value="Split_barrel_FMN-bd"/>
</dbReference>
<gene>
    <name evidence="2" type="ORF">LP52_12385</name>
</gene>
<name>A0A0C2FH72_9ACTN</name>
<keyword evidence="1" id="KW-0560">Oxidoreductase</keyword>
<dbReference type="PANTHER" id="PTHR35176:SF6">
    <property type="entry name" value="HEME OXYGENASE HI_0854-RELATED"/>
    <property type="match status" value="1"/>
</dbReference>
<organism evidence="2 3">
    <name type="scientific">Streptomonospora alba</name>
    <dbReference type="NCBI Taxonomy" id="183763"/>
    <lineage>
        <taxon>Bacteria</taxon>
        <taxon>Bacillati</taxon>
        <taxon>Actinomycetota</taxon>
        <taxon>Actinomycetes</taxon>
        <taxon>Streptosporangiales</taxon>
        <taxon>Nocardiopsidaceae</taxon>
        <taxon>Streptomonospora</taxon>
    </lineage>
</organism>
<keyword evidence="3" id="KW-1185">Reference proteome</keyword>
<dbReference type="PANTHER" id="PTHR35176">
    <property type="entry name" value="HEME OXYGENASE HI_0854-RELATED"/>
    <property type="match status" value="1"/>
</dbReference>
<protein>
    <recommendedName>
        <fullName evidence="4">Pyridoxamine 5'-phosphate oxidase</fullName>
    </recommendedName>
</protein>
<dbReference type="GO" id="GO:0016627">
    <property type="term" value="F:oxidoreductase activity, acting on the CH-CH group of donors"/>
    <property type="evidence" value="ECO:0007669"/>
    <property type="project" value="TreeGrafter"/>
</dbReference>
<dbReference type="STRING" id="183763.LP52_12385"/>
<dbReference type="Gene3D" id="2.30.110.10">
    <property type="entry name" value="Electron Transport, Fmn-binding Protein, Chain A"/>
    <property type="match status" value="1"/>
</dbReference>
<evidence type="ECO:0000256" key="1">
    <source>
        <dbReference type="ARBA" id="ARBA00023002"/>
    </source>
</evidence>
<dbReference type="SUPFAM" id="SSF50475">
    <property type="entry name" value="FMN-binding split barrel"/>
    <property type="match status" value="1"/>
</dbReference>
<dbReference type="Proteomes" id="UP000031675">
    <property type="component" value="Unassembled WGS sequence"/>
</dbReference>
<dbReference type="AlphaFoldDB" id="A0A0C2FH72"/>
<evidence type="ECO:0000313" key="2">
    <source>
        <dbReference type="EMBL" id="KIH98619.1"/>
    </source>
</evidence>
<evidence type="ECO:0000313" key="3">
    <source>
        <dbReference type="Proteomes" id="UP000031675"/>
    </source>
</evidence>
<proteinExistence type="predicted"/>
<dbReference type="GO" id="GO:0070967">
    <property type="term" value="F:coenzyme F420 binding"/>
    <property type="evidence" value="ECO:0007669"/>
    <property type="project" value="TreeGrafter"/>
</dbReference>
<dbReference type="EMBL" id="JROO01000022">
    <property type="protein sequence ID" value="KIH98619.1"/>
    <property type="molecule type" value="Genomic_DNA"/>
</dbReference>
<accession>A0A0C2FH72</accession>